<keyword evidence="10" id="KW-1185">Reference proteome</keyword>
<name>A0A1T5KGG7_9BACT</name>
<accession>A0A1T5KGG7</accession>
<sequence length="886" mass="99402">MATYPHPPEWAEALIERLAPEHLAEEIKGDLYEIFLSDVKHYNERNARRRYTWRVIGFLAKAFFWKRSTQQNHNMTGSYFKMARRSLLASKSTTAINVLGLVIGIASALAIISIIRFELSFDTFHTDYKNTYRMVRVSGADLSEFRTGIPYAVPPAMKDISGILKMTKLEYLGGSSVDVLSADGKFERQFVEESGVVTVEPEFFDVIDFEGSPIEWISGERKTSLREPGSIVVTNSIARKYFGDQDPIGKTLRFQKAFDFKITGVIKDFPANTDFPFRMLVSYSSMPLLFEERMSDWTSVNDGHSVFVVLQDGAEVKDVEEQIAKLHAANVGKDLSSYRHYFLQPLSEMHFDPNFGTFSRRTITHKTIFALKLIVLCLLAVGCINYVNLSTAQSTLRSKEIGLRKIMGSSQKNLIVQFLVETLIIAFIAAFAALALVGVAMPSLVSMLGLQVGINFSDPFLWITLASIIGVVTICAGLYPALLIAKFNPIAAIKNQFATGRIAGVSLRKTLVIIQFTATQVLAVATFIVVAQMEFFRNVDMGFDRKATVVTMRLRLLDNDHSSLRSLETELRRLPFVEDVAKSFTLPSGVDRNRNSRNIGKPDANEVQDYQNYEYSAIDENYLDLYGIRLLAGRNLTPTDSSKNILVNETLMKNLGYNNPADIVGVELKLGGNDRVHVVGVINDYYGNSLKERVDNIALDADAGRFRQVSVKLNLAAGQNVSDVLAKLEQAWTSVYPEDAFQFRFLDDNIAMFYEQELKYSRLFQIFSMLFVLIGCLGLYGLITFIANRKGKEIAVRKTLGASVSNIIIMFSREYIALITVSFALAVPIAWYGVHEWLMNFENHIDVQWWLFAVPGVLVLAIALAVVCMKSFNAAMANPVDKLRNE</sequence>
<organism evidence="9 10">
    <name type="scientific">Ohtaekwangia koreensis</name>
    <dbReference type="NCBI Taxonomy" id="688867"/>
    <lineage>
        <taxon>Bacteria</taxon>
        <taxon>Pseudomonadati</taxon>
        <taxon>Bacteroidota</taxon>
        <taxon>Cytophagia</taxon>
        <taxon>Cytophagales</taxon>
        <taxon>Fulvivirgaceae</taxon>
        <taxon>Ohtaekwangia</taxon>
    </lineage>
</organism>
<feature type="transmembrane region" description="Helical" evidence="6">
    <location>
        <begin position="815"/>
        <end position="834"/>
    </location>
</feature>
<keyword evidence="4 6" id="KW-1133">Transmembrane helix</keyword>
<dbReference type="GO" id="GO:0005886">
    <property type="term" value="C:plasma membrane"/>
    <property type="evidence" value="ECO:0007669"/>
    <property type="project" value="UniProtKB-SubCell"/>
</dbReference>
<dbReference type="InterPro" id="IPR047699">
    <property type="entry name" value="Permease_put_prefix"/>
</dbReference>
<feature type="transmembrane region" description="Helical" evidence="6">
    <location>
        <begin position="94"/>
        <end position="115"/>
    </location>
</feature>
<feature type="domain" description="ABC3 transporter permease C-terminal" evidence="7">
    <location>
        <begin position="766"/>
        <end position="867"/>
    </location>
</feature>
<reference evidence="9 10" key="1">
    <citation type="submission" date="2017-02" db="EMBL/GenBank/DDBJ databases">
        <authorList>
            <person name="Peterson S.W."/>
        </authorList>
    </citation>
    <scope>NUCLEOTIDE SEQUENCE [LARGE SCALE GENOMIC DNA]</scope>
    <source>
        <strain evidence="9 10">DSM 25262</strain>
    </source>
</reference>
<dbReference type="InterPro" id="IPR025857">
    <property type="entry name" value="MacB_PCD"/>
</dbReference>
<feature type="transmembrane region" description="Helical" evidence="6">
    <location>
        <begin position="414"/>
        <end position="440"/>
    </location>
</feature>
<dbReference type="InterPro" id="IPR050250">
    <property type="entry name" value="Macrolide_Exporter_MacB"/>
</dbReference>
<dbReference type="PANTHER" id="PTHR30572">
    <property type="entry name" value="MEMBRANE COMPONENT OF TRANSPORTER-RELATED"/>
    <property type="match status" value="1"/>
</dbReference>
<feature type="domain" description="ABC3 transporter permease C-terminal" evidence="7">
    <location>
        <begin position="373"/>
        <end position="489"/>
    </location>
</feature>
<evidence type="ECO:0000256" key="2">
    <source>
        <dbReference type="ARBA" id="ARBA00022475"/>
    </source>
</evidence>
<feature type="domain" description="MacB-like periplasmic core" evidence="8">
    <location>
        <begin position="94"/>
        <end position="325"/>
    </location>
</feature>
<keyword evidence="2" id="KW-1003">Cell membrane</keyword>
<evidence type="ECO:0000313" key="9">
    <source>
        <dbReference type="EMBL" id="SKC62787.1"/>
    </source>
</evidence>
<feature type="transmembrane region" description="Helical" evidence="6">
    <location>
        <begin position="511"/>
        <end position="531"/>
    </location>
</feature>
<evidence type="ECO:0000256" key="1">
    <source>
        <dbReference type="ARBA" id="ARBA00004651"/>
    </source>
</evidence>
<dbReference type="Pfam" id="PF02687">
    <property type="entry name" value="FtsX"/>
    <property type="match status" value="2"/>
</dbReference>
<keyword evidence="5 6" id="KW-0472">Membrane</keyword>
<dbReference type="OrthoDB" id="972861at2"/>
<keyword evidence="3 6" id="KW-0812">Transmembrane</keyword>
<dbReference type="EMBL" id="FUZU01000001">
    <property type="protein sequence ID" value="SKC62787.1"/>
    <property type="molecule type" value="Genomic_DNA"/>
</dbReference>
<dbReference type="InterPro" id="IPR003838">
    <property type="entry name" value="ABC3_permease_C"/>
</dbReference>
<evidence type="ECO:0000259" key="7">
    <source>
        <dbReference type="Pfam" id="PF02687"/>
    </source>
</evidence>
<dbReference type="PANTHER" id="PTHR30572:SF18">
    <property type="entry name" value="ABC-TYPE MACROLIDE FAMILY EXPORT SYSTEM PERMEASE COMPONENT 2"/>
    <property type="match status" value="1"/>
</dbReference>
<feature type="transmembrane region" description="Helical" evidence="6">
    <location>
        <begin position="849"/>
        <end position="869"/>
    </location>
</feature>
<dbReference type="Pfam" id="PF12704">
    <property type="entry name" value="MacB_PCD"/>
    <property type="match status" value="2"/>
</dbReference>
<evidence type="ECO:0000259" key="8">
    <source>
        <dbReference type="Pfam" id="PF12704"/>
    </source>
</evidence>
<evidence type="ECO:0000256" key="4">
    <source>
        <dbReference type="ARBA" id="ARBA00022989"/>
    </source>
</evidence>
<evidence type="ECO:0000256" key="6">
    <source>
        <dbReference type="SAM" id="Phobius"/>
    </source>
</evidence>
<dbReference type="GO" id="GO:0022857">
    <property type="term" value="F:transmembrane transporter activity"/>
    <property type="evidence" value="ECO:0007669"/>
    <property type="project" value="TreeGrafter"/>
</dbReference>
<dbReference type="Proteomes" id="UP000190961">
    <property type="component" value="Unassembled WGS sequence"/>
</dbReference>
<gene>
    <name evidence="9" type="ORF">SAMN05660236_2167</name>
</gene>
<dbReference type="AlphaFoldDB" id="A0A1T5KGG7"/>
<evidence type="ECO:0000256" key="5">
    <source>
        <dbReference type="ARBA" id="ARBA00023136"/>
    </source>
</evidence>
<proteinExistence type="predicted"/>
<dbReference type="NCBIfam" id="NF038404">
    <property type="entry name" value="perm_prefix_2"/>
    <property type="match status" value="1"/>
</dbReference>
<comment type="subcellular location">
    <subcellularLocation>
        <location evidence="1">Cell membrane</location>
        <topology evidence="1">Multi-pass membrane protein</topology>
    </subcellularLocation>
</comment>
<evidence type="ECO:0000313" key="10">
    <source>
        <dbReference type="Proteomes" id="UP000190961"/>
    </source>
</evidence>
<feature type="transmembrane region" description="Helical" evidence="6">
    <location>
        <begin position="460"/>
        <end position="485"/>
    </location>
</feature>
<feature type="domain" description="MacB-like periplasmic core" evidence="8">
    <location>
        <begin position="531"/>
        <end position="730"/>
    </location>
</feature>
<feature type="transmembrane region" description="Helical" evidence="6">
    <location>
        <begin position="369"/>
        <end position="389"/>
    </location>
</feature>
<evidence type="ECO:0000256" key="3">
    <source>
        <dbReference type="ARBA" id="ARBA00022692"/>
    </source>
</evidence>
<dbReference type="STRING" id="688867.SAMN05660236_2167"/>
<dbReference type="RefSeq" id="WP_079686646.1">
    <property type="nucleotide sequence ID" value="NZ_FUZU01000001.1"/>
</dbReference>
<feature type="transmembrane region" description="Helical" evidence="6">
    <location>
        <begin position="763"/>
        <end position="787"/>
    </location>
</feature>
<protein>
    <submittedName>
        <fullName evidence="9">ABC-type antimicrobial peptide transport system, permease component</fullName>
    </submittedName>
</protein>